<keyword evidence="3" id="KW-0804">Transcription</keyword>
<dbReference type="GO" id="GO:0003677">
    <property type="term" value="F:DNA binding"/>
    <property type="evidence" value="ECO:0007669"/>
    <property type="project" value="InterPro"/>
</dbReference>
<reference evidence="6" key="1">
    <citation type="submission" date="2021-12" db="EMBL/GenBank/DDBJ databases">
        <title>Convergent genome expansion in fungi linked to evolution of root-endophyte symbiosis.</title>
        <authorList>
            <consortium name="DOE Joint Genome Institute"/>
            <person name="Ke Y.-H."/>
            <person name="Bonito G."/>
            <person name="Liao H.-L."/>
            <person name="Looney B."/>
            <person name="Rojas-Flechas A."/>
            <person name="Nash J."/>
            <person name="Hameed K."/>
            <person name="Schadt C."/>
            <person name="Martin F."/>
            <person name="Crous P.W."/>
            <person name="Miettinen O."/>
            <person name="Magnuson J.K."/>
            <person name="Labbe J."/>
            <person name="Jacobson D."/>
            <person name="Doktycz M.J."/>
            <person name="Veneault-Fourrey C."/>
            <person name="Kuo A."/>
            <person name="Mondo S."/>
            <person name="Calhoun S."/>
            <person name="Riley R."/>
            <person name="Ohm R."/>
            <person name="LaButti K."/>
            <person name="Andreopoulos B."/>
            <person name="Pangilinan J."/>
            <person name="Nolan M."/>
            <person name="Tritt A."/>
            <person name="Clum A."/>
            <person name="Lipzen A."/>
            <person name="Daum C."/>
            <person name="Barry K."/>
            <person name="Grigoriev I.V."/>
            <person name="Vilgalys R."/>
        </authorList>
    </citation>
    <scope>NUCLEOTIDE SEQUENCE</scope>
    <source>
        <strain evidence="6">PMI_201</strain>
    </source>
</reference>
<dbReference type="PANTHER" id="PTHR31001:SF87">
    <property type="entry name" value="COL-21"/>
    <property type="match status" value="1"/>
</dbReference>
<dbReference type="GO" id="GO:0008270">
    <property type="term" value="F:zinc ion binding"/>
    <property type="evidence" value="ECO:0007669"/>
    <property type="project" value="InterPro"/>
</dbReference>
<accession>A0AAD4Q3J9</accession>
<dbReference type="InterPro" id="IPR007219">
    <property type="entry name" value="XnlR_reg_dom"/>
</dbReference>
<sequence length="520" mass="59096">MPDRQILDFLMEYFVAEVNWTDQLVHIPWLLGKYQQWWLIEKVTLVLEVDLAVLILRICSYASQYLPSQGYTLNRIDGALLADIRNMCDETAGSLISISRALDKRGSLIQVQSMAFYGLKCQMEGRRNAFWESLDRAIKVAQAIGLHSEAVRVRQGLDEIEKEMERRTFCNLYIWDSSLSRQLDRTALLSGRLDPGNWPQIYFESDNDSSELAAVVPDPFTERLLQVRLADFWRFVRPAPRSEFDMVVAEEIYDQFCRDYMAKLPCTFSLDPDKTWDKRLPKLQLQRQLLHIAIYESLCWHFRPVLLHHDKSMPSYKRVLLDAHKRALAVAALHTLQGVSQLHAMLSGSHRRFAGLIFSTFDAAVLLVYLCTDPQFPPPCLGHKTCTICPKIDPLRPGMITLSRQECIQAVQSALNWLRMLGEEISAADIGANTLTQLLSSVCKTDTPTTTAVATNGTEMKDVLSNQDIVATTVQSDMPNWHSLNPLDLQLLENFLPMDTSSSLGDMTSWPSLDSSMFSP</sequence>
<dbReference type="CDD" id="cd12148">
    <property type="entry name" value="fungal_TF_MHR"/>
    <property type="match status" value="1"/>
</dbReference>
<dbReference type="GO" id="GO:0006351">
    <property type="term" value="P:DNA-templated transcription"/>
    <property type="evidence" value="ECO:0007669"/>
    <property type="project" value="InterPro"/>
</dbReference>
<keyword evidence="4" id="KW-0539">Nucleus</keyword>
<dbReference type="PANTHER" id="PTHR31001">
    <property type="entry name" value="UNCHARACTERIZED TRANSCRIPTIONAL REGULATORY PROTEIN"/>
    <property type="match status" value="1"/>
</dbReference>
<dbReference type="GeneID" id="70239492"/>
<dbReference type="EMBL" id="JAJTJA010000003">
    <property type="protein sequence ID" value="KAH8701856.1"/>
    <property type="molecule type" value="Genomic_DNA"/>
</dbReference>
<keyword evidence="2" id="KW-0805">Transcription regulation</keyword>
<dbReference type="AlphaFoldDB" id="A0AAD4Q3J9"/>
<dbReference type="InterPro" id="IPR050613">
    <property type="entry name" value="Sec_Metabolite_Reg"/>
</dbReference>
<proteinExistence type="predicted"/>
<protein>
    <recommendedName>
        <fullName evidence="5">Xylanolytic transcriptional activator regulatory domain-containing protein</fullName>
    </recommendedName>
</protein>
<feature type="domain" description="Xylanolytic transcriptional activator regulatory" evidence="5">
    <location>
        <begin position="54"/>
        <end position="189"/>
    </location>
</feature>
<evidence type="ECO:0000313" key="6">
    <source>
        <dbReference type="EMBL" id="KAH8701856.1"/>
    </source>
</evidence>
<evidence type="ECO:0000256" key="2">
    <source>
        <dbReference type="ARBA" id="ARBA00023015"/>
    </source>
</evidence>
<organism evidence="6 7">
    <name type="scientific">Talaromyces proteolyticus</name>
    <dbReference type="NCBI Taxonomy" id="1131652"/>
    <lineage>
        <taxon>Eukaryota</taxon>
        <taxon>Fungi</taxon>
        <taxon>Dikarya</taxon>
        <taxon>Ascomycota</taxon>
        <taxon>Pezizomycotina</taxon>
        <taxon>Eurotiomycetes</taxon>
        <taxon>Eurotiomycetidae</taxon>
        <taxon>Eurotiales</taxon>
        <taxon>Trichocomaceae</taxon>
        <taxon>Talaromyces</taxon>
        <taxon>Talaromyces sect. Bacilispori</taxon>
    </lineage>
</organism>
<dbReference type="RefSeq" id="XP_046075232.1">
    <property type="nucleotide sequence ID" value="XM_046209205.1"/>
</dbReference>
<evidence type="ECO:0000256" key="1">
    <source>
        <dbReference type="ARBA" id="ARBA00004123"/>
    </source>
</evidence>
<evidence type="ECO:0000259" key="5">
    <source>
        <dbReference type="Pfam" id="PF04082"/>
    </source>
</evidence>
<keyword evidence="7" id="KW-1185">Reference proteome</keyword>
<gene>
    <name evidence="6" type="ORF">BGW36DRAFT_106709</name>
</gene>
<evidence type="ECO:0000313" key="7">
    <source>
        <dbReference type="Proteomes" id="UP001201262"/>
    </source>
</evidence>
<dbReference type="Proteomes" id="UP001201262">
    <property type="component" value="Unassembled WGS sequence"/>
</dbReference>
<dbReference type="GO" id="GO:0005634">
    <property type="term" value="C:nucleus"/>
    <property type="evidence" value="ECO:0007669"/>
    <property type="project" value="UniProtKB-SubCell"/>
</dbReference>
<comment type="subcellular location">
    <subcellularLocation>
        <location evidence="1">Nucleus</location>
    </subcellularLocation>
</comment>
<evidence type="ECO:0000256" key="4">
    <source>
        <dbReference type="ARBA" id="ARBA00023242"/>
    </source>
</evidence>
<dbReference type="Pfam" id="PF04082">
    <property type="entry name" value="Fungal_trans"/>
    <property type="match status" value="1"/>
</dbReference>
<comment type="caution">
    <text evidence="6">The sequence shown here is derived from an EMBL/GenBank/DDBJ whole genome shotgun (WGS) entry which is preliminary data.</text>
</comment>
<name>A0AAD4Q3J9_9EURO</name>
<evidence type="ECO:0000256" key="3">
    <source>
        <dbReference type="ARBA" id="ARBA00023163"/>
    </source>
</evidence>